<reference evidence="2 3" key="1">
    <citation type="submission" date="2020-08" db="EMBL/GenBank/DDBJ databases">
        <title>Genomic Encyclopedia of Type Strains, Phase IV (KMG-IV): sequencing the most valuable type-strain genomes for metagenomic binning, comparative biology and taxonomic classification.</title>
        <authorList>
            <person name="Goeker M."/>
        </authorList>
    </citation>
    <scope>NUCLEOTIDE SEQUENCE [LARGE SCALE GENOMIC DNA]</scope>
    <source>
        <strain evidence="2 3">DSM 24696</strain>
    </source>
</reference>
<organism evidence="2 3">
    <name type="scientific">Texcoconibacillus texcoconensis</name>
    <dbReference type="NCBI Taxonomy" id="1095777"/>
    <lineage>
        <taxon>Bacteria</taxon>
        <taxon>Bacillati</taxon>
        <taxon>Bacillota</taxon>
        <taxon>Bacilli</taxon>
        <taxon>Bacillales</taxon>
        <taxon>Bacillaceae</taxon>
        <taxon>Texcoconibacillus</taxon>
    </lineage>
</organism>
<sequence length="573" mass="64529">MNFCPNCGEKRERGAQFCGACGAQFADQSSAQVEKGTASTAETVKSVESGERGRMLQKAKKTLILPLTLVALLGIGAVVAYPIIFNQSAKDLYFMAEAGGDSTLLDVLTEPYQETVALSDYMQEHPYESETTLSADVNAMNIPDIAQLQASLQGNEFVVETMQDPDEEVFWSTLSLIDNGTEAFQAEVYQQEDRTSFGFPLLYESHFSIENDQFGDMMRRNDPYYYGPEEITNFATLPDRWFSFGEPWEEVVTEYGTFLHGLLDDDSFALDEDGDHRTITLHLSEGEVKNVFDDMLLKMTQDEALVQLIVEQGEDGYGHASVSEGDVRDGLQKLRSDISDMSIPDGVQSKMVIDDDEEIIDFDLTFNITDDGYNDGISFVYDFSRNDTAGESYIRNLRVEPVYSGDEYLDVSLVTNKTEEAYGEHYSTAISFMLMDQNGLAADIRLDVMTERRQNETNTDFDLYLSGYEFGHQIPTIHGYVDQSFDHDLSSDYANQDIEAGLTIGAQDQFYGYQEMTFIIDAETEVEFSGDVQITDVSPSTKTDALELTEYEWMDIRNTVSQNLIQHPQYPQY</sequence>
<evidence type="ECO:0008006" key="4">
    <source>
        <dbReference type="Google" id="ProtNLM"/>
    </source>
</evidence>
<comment type="caution">
    <text evidence="2">The sequence shown here is derived from an EMBL/GenBank/DDBJ whole genome shotgun (WGS) entry which is preliminary data.</text>
</comment>
<keyword evidence="1" id="KW-0472">Membrane</keyword>
<protein>
    <recommendedName>
        <fullName evidence="4">Zinc-ribbon domain-containing protein</fullName>
    </recommendedName>
</protein>
<gene>
    <name evidence="2" type="ORF">HNQ41_002049</name>
</gene>
<keyword evidence="3" id="KW-1185">Reference proteome</keyword>
<dbReference type="Proteomes" id="UP000551878">
    <property type="component" value="Unassembled WGS sequence"/>
</dbReference>
<name>A0A840QR82_9BACI</name>
<feature type="transmembrane region" description="Helical" evidence="1">
    <location>
        <begin position="62"/>
        <end position="84"/>
    </location>
</feature>
<keyword evidence="1" id="KW-1133">Transmembrane helix</keyword>
<dbReference type="EMBL" id="JACHHB010000008">
    <property type="protein sequence ID" value="MBB5173859.1"/>
    <property type="molecule type" value="Genomic_DNA"/>
</dbReference>
<evidence type="ECO:0000313" key="2">
    <source>
        <dbReference type="EMBL" id="MBB5173859.1"/>
    </source>
</evidence>
<accession>A0A840QR82</accession>
<dbReference type="RefSeq" id="WP_184664296.1">
    <property type="nucleotide sequence ID" value="NZ_JACHHB010000008.1"/>
</dbReference>
<dbReference type="AlphaFoldDB" id="A0A840QR82"/>
<keyword evidence="1" id="KW-0812">Transmembrane</keyword>
<evidence type="ECO:0000313" key="3">
    <source>
        <dbReference type="Proteomes" id="UP000551878"/>
    </source>
</evidence>
<proteinExistence type="predicted"/>
<evidence type="ECO:0000256" key="1">
    <source>
        <dbReference type="SAM" id="Phobius"/>
    </source>
</evidence>